<reference evidence="8" key="1">
    <citation type="submission" date="2016-10" db="EMBL/GenBank/DDBJ databases">
        <authorList>
            <person name="Varghese N."/>
            <person name="Submissions S."/>
        </authorList>
    </citation>
    <scope>NUCLEOTIDE SEQUENCE [LARGE SCALE GENOMIC DNA]</scope>
    <source>
        <strain evidence="8">DSM 11005</strain>
    </source>
</reference>
<dbReference type="Gene3D" id="3.40.640.10">
    <property type="entry name" value="Type I PLP-dependent aspartate aminotransferase-like (Major domain)"/>
    <property type="match status" value="1"/>
</dbReference>
<dbReference type="SUPFAM" id="SSF53383">
    <property type="entry name" value="PLP-dependent transferases"/>
    <property type="match status" value="1"/>
</dbReference>
<keyword evidence="3 7" id="KW-0808">Transferase</keyword>
<comment type="similarity">
    <text evidence="5">Belongs to the class-II pyridoxal-phosphate-dependent aminotransferase family.</text>
</comment>
<dbReference type="PANTHER" id="PTHR42885:SF2">
    <property type="entry name" value="HISTIDINOL-PHOSPHATE AMINOTRANSFERASE"/>
    <property type="match status" value="1"/>
</dbReference>
<evidence type="ECO:0000256" key="2">
    <source>
        <dbReference type="ARBA" id="ARBA00022576"/>
    </source>
</evidence>
<keyword evidence="4 5" id="KW-0663">Pyridoxal phosphate</keyword>
<gene>
    <name evidence="7" type="ORF">SAMN04487864_104156</name>
</gene>
<dbReference type="GO" id="GO:0008483">
    <property type="term" value="F:transaminase activity"/>
    <property type="evidence" value="ECO:0007669"/>
    <property type="project" value="UniProtKB-KW"/>
</dbReference>
<dbReference type="Proteomes" id="UP000198943">
    <property type="component" value="Unassembled WGS sequence"/>
</dbReference>
<dbReference type="InterPro" id="IPR004839">
    <property type="entry name" value="Aminotransferase_I/II_large"/>
</dbReference>
<dbReference type="Pfam" id="PF00155">
    <property type="entry name" value="Aminotran_1_2"/>
    <property type="match status" value="1"/>
</dbReference>
<dbReference type="EMBL" id="FMYW01000004">
    <property type="protein sequence ID" value="SDC28070.1"/>
    <property type="molecule type" value="Genomic_DNA"/>
</dbReference>
<dbReference type="GO" id="GO:0030170">
    <property type="term" value="F:pyridoxal phosphate binding"/>
    <property type="evidence" value="ECO:0007669"/>
    <property type="project" value="InterPro"/>
</dbReference>
<keyword evidence="8" id="KW-1185">Reference proteome</keyword>
<dbReference type="AlphaFoldDB" id="A0A1G6KAP9"/>
<evidence type="ECO:0000256" key="3">
    <source>
        <dbReference type="ARBA" id="ARBA00022679"/>
    </source>
</evidence>
<evidence type="ECO:0000313" key="8">
    <source>
        <dbReference type="Proteomes" id="UP000198943"/>
    </source>
</evidence>
<dbReference type="InterPro" id="IPR015421">
    <property type="entry name" value="PyrdxlP-dep_Trfase_major"/>
</dbReference>
<evidence type="ECO:0000256" key="4">
    <source>
        <dbReference type="ARBA" id="ARBA00022898"/>
    </source>
</evidence>
<dbReference type="InterPro" id="IPR001917">
    <property type="entry name" value="Aminotrans_II_pyridoxalP_BS"/>
</dbReference>
<proteinExistence type="inferred from homology"/>
<name>A0A1G6KAP9_9FIRM</name>
<dbReference type="PANTHER" id="PTHR42885">
    <property type="entry name" value="HISTIDINOL-PHOSPHATE AMINOTRANSFERASE-RELATED"/>
    <property type="match status" value="1"/>
</dbReference>
<protein>
    <submittedName>
        <fullName evidence="7">Histidinol-phosphate aminotransferase</fullName>
    </submittedName>
</protein>
<evidence type="ECO:0000313" key="7">
    <source>
        <dbReference type="EMBL" id="SDC28070.1"/>
    </source>
</evidence>
<dbReference type="PROSITE" id="PS00599">
    <property type="entry name" value="AA_TRANSFER_CLASS_2"/>
    <property type="match status" value="1"/>
</dbReference>
<sequence length="404" mass="45175">MSEIAIRSSLAGLEEYEVETIEAKIIVNANESNYPVPASIQQEIEEKTKSFLFNRYPPIKCETLCSLIAETLGVDIDKVRVGNGSSELLQMACYAFGGAGKKIAIPYPSFSMYGVYAQMSDSEVLRYPLNVEGFLDAEAVIAFCKENQPDLLILNNPNNPTGNYNPLSVIEQIIANVECPIIVDEAYMEFARGEGVDPRDLRPLSQLKLVAGSALALLNKYHNFLVFRTFSKAYSLAGMRVGYSVGSISLSRILGKTLLPYHVNAYSLMAAEICYRHKEDFREQIEEIRSQRALMIAELKELGMKVWPTETNFICYSPEGKIQAVLAEAYEKKYGYSNYSAATKAGKMIFKAMLAEKILLRDFSEHPVLQGCIRQTIGLPEENTIVMNKIKNLCRECLGNEQIN</sequence>
<dbReference type="InterPro" id="IPR015422">
    <property type="entry name" value="PyrdxlP-dep_Trfase_small"/>
</dbReference>
<dbReference type="Gene3D" id="3.90.1150.10">
    <property type="entry name" value="Aspartate Aminotransferase, domain 1"/>
    <property type="match status" value="1"/>
</dbReference>
<dbReference type="InterPro" id="IPR015424">
    <property type="entry name" value="PyrdxlP-dep_Trfase"/>
</dbReference>
<feature type="domain" description="Aminotransferase class I/classII large" evidence="6">
    <location>
        <begin position="27"/>
        <end position="384"/>
    </location>
</feature>
<evidence type="ECO:0000256" key="1">
    <source>
        <dbReference type="ARBA" id="ARBA00001933"/>
    </source>
</evidence>
<evidence type="ECO:0000259" key="6">
    <source>
        <dbReference type="Pfam" id="PF00155"/>
    </source>
</evidence>
<organism evidence="7 8">
    <name type="scientific">Succiniclasticum ruminis</name>
    <dbReference type="NCBI Taxonomy" id="40841"/>
    <lineage>
        <taxon>Bacteria</taxon>
        <taxon>Bacillati</taxon>
        <taxon>Bacillota</taxon>
        <taxon>Negativicutes</taxon>
        <taxon>Acidaminococcales</taxon>
        <taxon>Acidaminococcaceae</taxon>
        <taxon>Succiniclasticum</taxon>
    </lineage>
</organism>
<comment type="cofactor">
    <cofactor evidence="1 5">
        <name>pyridoxal 5'-phosphate</name>
        <dbReference type="ChEBI" id="CHEBI:597326"/>
    </cofactor>
</comment>
<evidence type="ECO:0000256" key="5">
    <source>
        <dbReference type="RuleBase" id="RU003693"/>
    </source>
</evidence>
<accession>A0A1G6KAP9</accession>
<dbReference type="CDD" id="cd00609">
    <property type="entry name" value="AAT_like"/>
    <property type="match status" value="1"/>
</dbReference>
<dbReference type="RefSeq" id="WP_176760408.1">
    <property type="nucleotide sequence ID" value="NZ_FMYW01000004.1"/>
</dbReference>
<keyword evidence="2 7" id="KW-0032">Aminotransferase</keyword>